<proteinExistence type="predicted"/>
<evidence type="ECO:0000313" key="1">
    <source>
        <dbReference type="EMBL" id="KAJ8042734.1"/>
    </source>
</evidence>
<gene>
    <name evidence="1" type="ORF">HOLleu_09577</name>
</gene>
<protein>
    <submittedName>
        <fullName evidence="1">Uncharacterized protein</fullName>
    </submittedName>
</protein>
<name>A0A9Q1HDZ9_HOLLE</name>
<keyword evidence="2" id="KW-1185">Reference proteome</keyword>
<dbReference type="AlphaFoldDB" id="A0A9Q1HDZ9"/>
<comment type="caution">
    <text evidence="1">The sequence shown here is derived from an EMBL/GenBank/DDBJ whole genome shotgun (WGS) entry which is preliminary data.</text>
</comment>
<accession>A0A9Q1HDZ9</accession>
<dbReference type="Proteomes" id="UP001152320">
    <property type="component" value="Chromosome 4"/>
</dbReference>
<reference evidence="1" key="1">
    <citation type="submission" date="2021-10" db="EMBL/GenBank/DDBJ databases">
        <title>Tropical sea cucumber genome reveals ecological adaptation and Cuvierian tubules defense mechanism.</title>
        <authorList>
            <person name="Chen T."/>
        </authorList>
    </citation>
    <scope>NUCLEOTIDE SEQUENCE</scope>
    <source>
        <strain evidence="1">Nanhai2018</strain>
        <tissue evidence="1">Muscle</tissue>
    </source>
</reference>
<organism evidence="1 2">
    <name type="scientific">Holothuria leucospilota</name>
    <name type="common">Black long sea cucumber</name>
    <name type="synonym">Mertensiothuria leucospilota</name>
    <dbReference type="NCBI Taxonomy" id="206669"/>
    <lineage>
        <taxon>Eukaryota</taxon>
        <taxon>Metazoa</taxon>
        <taxon>Echinodermata</taxon>
        <taxon>Eleutherozoa</taxon>
        <taxon>Echinozoa</taxon>
        <taxon>Holothuroidea</taxon>
        <taxon>Aspidochirotacea</taxon>
        <taxon>Aspidochirotida</taxon>
        <taxon>Holothuriidae</taxon>
        <taxon>Holothuria</taxon>
    </lineage>
</organism>
<sequence>MQSEDLHCSIFDCSVYCNPHVVLLYRIELIYGKVDKFCCLKLIRVSSYHVTQNPFTPELYSDVLKAWGNATKRCSFYSLVLD</sequence>
<dbReference type="EMBL" id="JAIZAY010000004">
    <property type="protein sequence ID" value="KAJ8042734.1"/>
    <property type="molecule type" value="Genomic_DNA"/>
</dbReference>
<evidence type="ECO:0000313" key="2">
    <source>
        <dbReference type="Proteomes" id="UP001152320"/>
    </source>
</evidence>